<dbReference type="EMBL" id="JASGBH010000009">
    <property type="protein sequence ID" value="MDI9234582.1"/>
    <property type="molecule type" value="Genomic_DNA"/>
</dbReference>
<accession>A0ABT6X8W9</accession>
<comment type="caution">
    <text evidence="1">The sequence shown here is derived from an EMBL/GenBank/DDBJ whole genome shotgun (WGS) entry which is preliminary data.</text>
</comment>
<name>A0ABT6X8W9_9BURK</name>
<sequence length="41" mass="4690">MSRAQTYADILLNLPVDDTLKTFMERHALPLPEGWSWNDSG</sequence>
<evidence type="ECO:0000313" key="2">
    <source>
        <dbReference type="Proteomes" id="UP001431902"/>
    </source>
</evidence>
<dbReference type="RefSeq" id="WP_283224944.1">
    <property type="nucleotide sequence ID" value="NZ_JASGBH010000009.1"/>
</dbReference>
<proteinExistence type="predicted"/>
<protein>
    <submittedName>
        <fullName evidence="1">Uncharacterized protein</fullName>
    </submittedName>
</protein>
<dbReference type="Proteomes" id="UP001431902">
    <property type="component" value="Unassembled WGS sequence"/>
</dbReference>
<keyword evidence="2" id="KW-1185">Reference proteome</keyword>
<reference evidence="1" key="1">
    <citation type="submission" date="2023-05" db="EMBL/GenBank/DDBJ databases">
        <title>Limnohabitans sp. strain HM2-2 Genome sequencing and assembly.</title>
        <authorList>
            <person name="Jung Y."/>
        </authorList>
    </citation>
    <scope>NUCLEOTIDE SEQUENCE</scope>
    <source>
        <strain evidence="1">HM2-2</strain>
    </source>
</reference>
<organism evidence="1 2">
    <name type="scientific">Limnohabitans lacus</name>
    <dbReference type="NCBI Taxonomy" id="3045173"/>
    <lineage>
        <taxon>Bacteria</taxon>
        <taxon>Pseudomonadati</taxon>
        <taxon>Pseudomonadota</taxon>
        <taxon>Betaproteobacteria</taxon>
        <taxon>Burkholderiales</taxon>
        <taxon>Comamonadaceae</taxon>
        <taxon>Limnohabitans</taxon>
    </lineage>
</organism>
<evidence type="ECO:0000313" key="1">
    <source>
        <dbReference type="EMBL" id="MDI9234582.1"/>
    </source>
</evidence>
<gene>
    <name evidence="1" type="ORF">QLQ16_12140</name>
</gene>